<name>A0A0C9RG03_9HYME</name>
<accession>A0A0C9RG03</accession>
<reference evidence="1" key="1">
    <citation type="submission" date="2015-01" db="EMBL/GenBank/DDBJ databases">
        <title>Transcriptome Assembly of Fopius arisanus.</title>
        <authorList>
            <person name="Geib S."/>
        </authorList>
    </citation>
    <scope>NUCLEOTIDE SEQUENCE</scope>
</reference>
<dbReference type="EMBL" id="GBYB01012072">
    <property type="protein sequence ID" value="JAG81839.1"/>
    <property type="molecule type" value="Transcribed_RNA"/>
</dbReference>
<protein>
    <submittedName>
        <fullName evidence="1">Pcm protein</fullName>
    </submittedName>
</protein>
<gene>
    <name evidence="1" type="primary">pcm</name>
    <name evidence="1" type="ORF">g.33840</name>
</gene>
<proteinExistence type="predicted"/>
<evidence type="ECO:0000313" key="1">
    <source>
        <dbReference type="EMBL" id="JAG81839.1"/>
    </source>
</evidence>
<organism evidence="1">
    <name type="scientific">Fopius arisanus</name>
    <dbReference type="NCBI Taxonomy" id="64838"/>
    <lineage>
        <taxon>Eukaryota</taxon>
        <taxon>Metazoa</taxon>
        <taxon>Ecdysozoa</taxon>
        <taxon>Arthropoda</taxon>
        <taxon>Hexapoda</taxon>
        <taxon>Insecta</taxon>
        <taxon>Pterygota</taxon>
        <taxon>Neoptera</taxon>
        <taxon>Endopterygota</taxon>
        <taxon>Hymenoptera</taxon>
        <taxon>Apocrita</taxon>
        <taxon>Ichneumonoidea</taxon>
        <taxon>Braconidae</taxon>
        <taxon>Opiinae</taxon>
        <taxon>Fopius</taxon>
    </lineage>
</organism>
<sequence>MINYYWEQLDKDEGQNVWEKSGIKMEIHGRSGSLERGNPMPEDLSSKTYPRLYQRLISSSGVHLTHIHPLPTVWLSRIIESTRQQFHWESMQIPYGKFKWQFPDAR</sequence>
<dbReference type="AlphaFoldDB" id="A0A0C9RG03"/>